<evidence type="ECO:0008006" key="3">
    <source>
        <dbReference type="Google" id="ProtNLM"/>
    </source>
</evidence>
<organism evidence="1 2">
    <name type="scientific">Anopheles culicifacies</name>
    <dbReference type="NCBI Taxonomy" id="139723"/>
    <lineage>
        <taxon>Eukaryota</taxon>
        <taxon>Metazoa</taxon>
        <taxon>Ecdysozoa</taxon>
        <taxon>Arthropoda</taxon>
        <taxon>Hexapoda</taxon>
        <taxon>Insecta</taxon>
        <taxon>Pterygota</taxon>
        <taxon>Neoptera</taxon>
        <taxon>Endopterygota</taxon>
        <taxon>Diptera</taxon>
        <taxon>Nematocera</taxon>
        <taxon>Culicoidea</taxon>
        <taxon>Culicidae</taxon>
        <taxon>Anophelinae</taxon>
        <taxon>Anopheles</taxon>
        <taxon>culicifacies species complex</taxon>
    </lineage>
</organism>
<proteinExistence type="predicted"/>
<reference evidence="1" key="2">
    <citation type="submission" date="2020-05" db="UniProtKB">
        <authorList>
            <consortium name="EnsemblMetazoa"/>
        </authorList>
    </citation>
    <scope>IDENTIFICATION</scope>
    <source>
        <strain evidence="1">A-37</strain>
    </source>
</reference>
<dbReference type="InterPro" id="IPR018755">
    <property type="entry name" value="Phage_Mu_Gp48"/>
</dbReference>
<dbReference type="AlphaFoldDB" id="A0A182MSX4"/>
<dbReference type="EnsemblMetazoa" id="ACUA025515-RA">
    <property type="protein sequence ID" value="ACUA025515-PA"/>
    <property type="gene ID" value="ACUA025515"/>
</dbReference>
<evidence type="ECO:0000313" key="2">
    <source>
        <dbReference type="Proteomes" id="UP000075883"/>
    </source>
</evidence>
<keyword evidence="2" id="KW-1185">Reference proteome</keyword>
<name>A0A182MSX4_9DIPT</name>
<dbReference type="Proteomes" id="UP000075883">
    <property type="component" value="Unassembled WGS sequence"/>
</dbReference>
<evidence type="ECO:0000313" key="1">
    <source>
        <dbReference type="EnsemblMetazoa" id="ACUA025515-PA"/>
    </source>
</evidence>
<dbReference type="VEuPathDB" id="VectorBase:ACUA025515"/>
<sequence>MLNRQPGGVLVRLLEACGASMRAVERLAVSLVAQFDPLLADELLEDWERLYDLPDECLDAPVGKEQRRQRVNMRRLMLGGSKPEYFRQMVIGLGYPDARIDEFRPFRATSKCTAAINQGGWRFAFRVNVVASANIVQATANSKCTAPLRAWGDPGLLCLLSRYKPAHTVVLVGCIMRRIATPTRQLNKFGPGRDGFANGDPIAGVPATDLQAEWFDALQEEVAAVAENGG</sequence>
<reference evidence="2" key="1">
    <citation type="submission" date="2013-09" db="EMBL/GenBank/DDBJ databases">
        <title>The Genome Sequence of Anopheles culicifacies species A.</title>
        <authorList>
            <consortium name="The Broad Institute Genomics Platform"/>
            <person name="Neafsey D.E."/>
            <person name="Besansky N."/>
            <person name="Howell P."/>
            <person name="Walton C."/>
            <person name="Young S.K."/>
            <person name="Zeng Q."/>
            <person name="Gargeya S."/>
            <person name="Fitzgerald M."/>
            <person name="Haas B."/>
            <person name="Abouelleil A."/>
            <person name="Allen A.W."/>
            <person name="Alvarado L."/>
            <person name="Arachchi H.M."/>
            <person name="Berlin A.M."/>
            <person name="Chapman S.B."/>
            <person name="Gainer-Dewar J."/>
            <person name="Goldberg J."/>
            <person name="Griggs A."/>
            <person name="Gujja S."/>
            <person name="Hansen M."/>
            <person name="Howarth C."/>
            <person name="Imamovic A."/>
            <person name="Ireland A."/>
            <person name="Larimer J."/>
            <person name="McCowan C."/>
            <person name="Murphy C."/>
            <person name="Pearson M."/>
            <person name="Poon T.W."/>
            <person name="Priest M."/>
            <person name="Roberts A."/>
            <person name="Saif S."/>
            <person name="Shea T."/>
            <person name="Sisk P."/>
            <person name="Sykes S."/>
            <person name="Wortman J."/>
            <person name="Nusbaum C."/>
            <person name="Birren B."/>
        </authorList>
    </citation>
    <scope>NUCLEOTIDE SEQUENCE [LARGE SCALE GENOMIC DNA]</scope>
    <source>
        <strain evidence="2">A-37</strain>
    </source>
</reference>
<dbReference type="Pfam" id="PF10076">
    <property type="entry name" value="Phage_Mu_Gp48"/>
    <property type="match status" value="1"/>
</dbReference>
<dbReference type="EMBL" id="AXCM01023519">
    <property type="status" value="NOT_ANNOTATED_CDS"/>
    <property type="molecule type" value="Genomic_DNA"/>
</dbReference>
<accession>A0A182MSX4</accession>
<protein>
    <recommendedName>
        <fullName evidence="3">DUF2313 domain-containing protein</fullName>
    </recommendedName>
</protein>